<dbReference type="PANTHER" id="PTHR42756">
    <property type="entry name" value="TRANSCRIPTIONAL REGULATOR, MARR"/>
    <property type="match status" value="1"/>
</dbReference>
<evidence type="ECO:0000313" key="6">
    <source>
        <dbReference type="Proteomes" id="UP001316087"/>
    </source>
</evidence>
<comment type="caution">
    <text evidence="5">The sequence shown here is derived from an EMBL/GenBank/DDBJ whole genome shotgun (WGS) entry which is preliminary data.</text>
</comment>
<keyword evidence="3" id="KW-0804">Transcription</keyword>
<dbReference type="Proteomes" id="UP001316087">
    <property type="component" value="Unassembled WGS sequence"/>
</dbReference>
<dbReference type="SMART" id="SM00347">
    <property type="entry name" value="HTH_MARR"/>
    <property type="match status" value="1"/>
</dbReference>
<gene>
    <name evidence="5" type="ORF">LZ480_18455</name>
</gene>
<evidence type="ECO:0000259" key="4">
    <source>
        <dbReference type="PROSITE" id="PS50995"/>
    </source>
</evidence>
<dbReference type="EMBL" id="JAKZFC010000011">
    <property type="protein sequence ID" value="MCH7323856.1"/>
    <property type="molecule type" value="Genomic_DNA"/>
</dbReference>
<evidence type="ECO:0000256" key="1">
    <source>
        <dbReference type="ARBA" id="ARBA00023015"/>
    </source>
</evidence>
<sequence>MEQLKQIILLMKAIDRQVTKQFEQQTDISMTRYELLFTLINKGTVSQQILKQALQIDQAAITRHLKLLEDEQLVERNRNEKNNREVLVSITEAGRNQLMYCQKGKNHYLDQLAYNFSQQELELLNNLLQRLQQNSDQYER</sequence>
<dbReference type="InterPro" id="IPR011991">
    <property type="entry name" value="ArsR-like_HTH"/>
</dbReference>
<dbReference type="SUPFAM" id="SSF46785">
    <property type="entry name" value="Winged helix' DNA-binding domain"/>
    <property type="match status" value="1"/>
</dbReference>
<keyword evidence="1" id="KW-0805">Transcription regulation</keyword>
<dbReference type="PRINTS" id="PR00598">
    <property type="entry name" value="HTHMARR"/>
</dbReference>
<evidence type="ECO:0000313" key="5">
    <source>
        <dbReference type="EMBL" id="MCH7323856.1"/>
    </source>
</evidence>
<dbReference type="CDD" id="cd00090">
    <property type="entry name" value="HTH_ARSR"/>
    <property type="match status" value="1"/>
</dbReference>
<proteinExistence type="predicted"/>
<dbReference type="InterPro" id="IPR000835">
    <property type="entry name" value="HTH_MarR-typ"/>
</dbReference>
<feature type="domain" description="HTH marR-type" evidence="4">
    <location>
        <begin position="1"/>
        <end position="133"/>
    </location>
</feature>
<dbReference type="PANTHER" id="PTHR42756:SF1">
    <property type="entry name" value="TRANSCRIPTIONAL REPRESSOR OF EMRAB OPERON"/>
    <property type="match status" value="1"/>
</dbReference>
<accession>A0ABS9UHM4</accession>
<dbReference type="Gene3D" id="1.10.10.10">
    <property type="entry name" value="Winged helix-like DNA-binding domain superfamily/Winged helix DNA-binding domain"/>
    <property type="match status" value="1"/>
</dbReference>
<protein>
    <submittedName>
        <fullName evidence="5">MarR family transcriptional regulator</fullName>
    </submittedName>
</protein>
<organism evidence="5 6">
    <name type="scientific">Solibacillus palustris</name>
    <dbReference type="NCBI Taxonomy" id="2908203"/>
    <lineage>
        <taxon>Bacteria</taxon>
        <taxon>Bacillati</taxon>
        <taxon>Bacillota</taxon>
        <taxon>Bacilli</taxon>
        <taxon>Bacillales</taxon>
        <taxon>Caryophanaceae</taxon>
        <taxon>Solibacillus</taxon>
    </lineage>
</organism>
<reference evidence="5 6" key="1">
    <citation type="submission" date="2022-03" db="EMBL/GenBank/DDBJ databases">
        <authorList>
            <person name="Jo J.-H."/>
            <person name="Im W.-T."/>
        </authorList>
    </citation>
    <scope>NUCLEOTIDE SEQUENCE [LARGE SCALE GENOMIC DNA]</scope>
    <source>
        <strain evidence="5 6">MA9</strain>
    </source>
</reference>
<dbReference type="InterPro" id="IPR036390">
    <property type="entry name" value="WH_DNA-bd_sf"/>
</dbReference>
<evidence type="ECO:0000256" key="2">
    <source>
        <dbReference type="ARBA" id="ARBA00023125"/>
    </source>
</evidence>
<dbReference type="PROSITE" id="PS50995">
    <property type="entry name" value="HTH_MARR_2"/>
    <property type="match status" value="1"/>
</dbReference>
<dbReference type="RefSeq" id="WP_241371018.1">
    <property type="nucleotide sequence ID" value="NZ_JAKZFC010000011.1"/>
</dbReference>
<name>A0ABS9UHM4_9BACL</name>
<keyword evidence="6" id="KW-1185">Reference proteome</keyword>
<keyword evidence="2" id="KW-0238">DNA-binding</keyword>
<evidence type="ECO:0000256" key="3">
    <source>
        <dbReference type="ARBA" id="ARBA00023163"/>
    </source>
</evidence>
<dbReference type="Pfam" id="PF01047">
    <property type="entry name" value="MarR"/>
    <property type="match status" value="1"/>
</dbReference>
<dbReference type="InterPro" id="IPR036388">
    <property type="entry name" value="WH-like_DNA-bd_sf"/>
</dbReference>